<dbReference type="EMBL" id="UINC01050110">
    <property type="protein sequence ID" value="SVB62686.1"/>
    <property type="molecule type" value="Genomic_DNA"/>
</dbReference>
<gene>
    <name evidence="1" type="ORF">METZ01_LOCUS215540</name>
</gene>
<name>A0A382FHW9_9ZZZZ</name>
<evidence type="ECO:0000313" key="1">
    <source>
        <dbReference type="EMBL" id="SVB62686.1"/>
    </source>
</evidence>
<reference evidence="1" key="1">
    <citation type="submission" date="2018-05" db="EMBL/GenBank/DDBJ databases">
        <authorList>
            <person name="Lanie J.A."/>
            <person name="Ng W.-L."/>
            <person name="Kazmierczak K.M."/>
            <person name="Andrzejewski T.M."/>
            <person name="Davidsen T.M."/>
            <person name="Wayne K.J."/>
            <person name="Tettelin H."/>
            <person name="Glass J.I."/>
            <person name="Rusch D."/>
            <person name="Podicherti R."/>
            <person name="Tsui H.-C.T."/>
            <person name="Winkler M.E."/>
        </authorList>
    </citation>
    <scope>NUCLEOTIDE SEQUENCE</scope>
</reference>
<accession>A0A382FHW9</accession>
<proteinExistence type="predicted"/>
<dbReference type="AlphaFoldDB" id="A0A382FHW9"/>
<organism evidence="1">
    <name type="scientific">marine metagenome</name>
    <dbReference type="NCBI Taxonomy" id="408172"/>
    <lineage>
        <taxon>unclassified sequences</taxon>
        <taxon>metagenomes</taxon>
        <taxon>ecological metagenomes</taxon>
    </lineage>
</organism>
<protein>
    <submittedName>
        <fullName evidence="1">Uncharacterized protein</fullName>
    </submittedName>
</protein>
<sequence length="81" mass="9598">MGNHKNIERDVSLVMDILDQIVENFKIMKLDFVQHTNTLTYNGWGSGDKNRELSFKCFTSEPTRKEIESKVRSYLMEDRIR</sequence>